<feature type="transmembrane region" description="Helical" evidence="8">
    <location>
        <begin position="348"/>
        <end position="368"/>
    </location>
</feature>
<dbReference type="STRING" id="582672.SAMN05216360_101250"/>
<dbReference type="InterPro" id="IPR020846">
    <property type="entry name" value="MFS_dom"/>
</dbReference>
<keyword evidence="4" id="KW-1003">Cell membrane</keyword>
<evidence type="ECO:0000256" key="3">
    <source>
        <dbReference type="ARBA" id="ARBA00022448"/>
    </source>
</evidence>
<protein>
    <submittedName>
        <fullName evidence="10">MFS transporter, DHA2 family, multidrug resistance protein</fullName>
    </submittedName>
</protein>
<evidence type="ECO:0000313" key="10">
    <source>
        <dbReference type="EMBL" id="SDM22252.1"/>
    </source>
</evidence>
<feature type="transmembrane region" description="Helical" evidence="8">
    <location>
        <begin position="25"/>
        <end position="45"/>
    </location>
</feature>
<evidence type="ECO:0000256" key="5">
    <source>
        <dbReference type="ARBA" id="ARBA00022692"/>
    </source>
</evidence>
<proteinExistence type="inferred from homology"/>
<dbReference type="GO" id="GO:0022857">
    <property type="term" value="F:transmembrane transporter activity"/>
    <property type="evidence" value="ECO:0007669"/>
    <property type="project" value="InterPro"/>
</dbReference>
<dbReference type="AlphaFoldDB" id="A0A1G9RFZ7"/>
<dbReference type="Gene3D" id="1.20.1250.20">
    <property type="entry name" value="MFS general substrate transporter like domains"/>
    <property type="match status" value="1"/>
</dbReference>
<evidence type="ECO:0000313" key="11">
    <source>
        <dbReference type="Proteomes" id="UP000198704"/>
    </source>
</evidence>
<keyword evidence="5 8" id="KW-0812">Transmembrane</keyword>
<dbReference type="NCBIfam" id="TIGR00711">
    <property type="entry name" value="efflux_EmrB"/>
    <property type="match status" value="1"/>
</dbReference>
<comment type="similarity">
    <text evidence="2">Belongs to the major facilitator superfamily. EmrB family.</text>
</comment>
<reference evidence="11" key="1">
    <citation type="submission" date="2016-10" db="EMBL/GenBank/DDBJ databases">
        <authorList>
            <person name="Varghese N."/>
            <person name="Submissions S."/>
        </authorList>
    </citation>
    <scope>NUCLEOTIDE SEQUENCE [LARGE SCALE GENOMIC DNA]</scope>
    <source>
        <strain evidence="11">BL47</strain>
    </source>
</reference>
<feature type="domain" description="Major facilitator superfamily (MFS) profile" evidence="9">
    <location>
        <begin position="27"/>
        <end position="520"/>
    </location>
</feature>
<feature type="transmembrane region" description="Helical" evidence="8">
    <location>
        <begin position="155"/>
        <end position="173"/>
    </location>
</feature>
<keyword evidence="3" id="KW-0813">Transport</keyword>
<feature type="transmembrane region" description="Helical" evidence="8">
    <location>
        <begin position="413"/>
        <end position="433"/>
    </location>
</feature>
<evidence type="ECO:0000256" key="1">
    <source>
        <dbReference type="ARBA" id="ARBA00004651"/>
    </source>
</evidence>
<feature type="transmembrane region" description="Helical" evidence="8">
    <location>
        <begin position="497"/>
        <end position="515"/>
    </location>
</feature>
<dbReference type="OrthoDB" id="9812221at2"/>
<dbReference type="InterPro" id="IPR004638">
    <property type="entry name" value="EmrB-like"/>
</dbReference>
<keyword evidence="7 8" id="KW-0472">Membrane</keyword>
<evidence type="ECO:0000256" key="6">
    <source>
        <dbReference type="ARBA" id="ARBA00022989"/>
    </source>
</evidence>
<comment type="subcellular location">
    <subcellularLocation>
        <location evidence="1">Cell membrane</location>
        <topology evidence="1">Multi-pass membrane protein</topology>
    </subcellularLocation>
</comment>
<feature type="transmembrane region" description="Helical" evidence="8">
    <location>
        <begin position="92"/>
        <end position="112"/>
    </location>
</feature>
<name>A0A1G9RFZ7_9HYPH</name>
<dbReference type="PANTHER" id="PTHR42718:SF9">
    <property type="entry name" value="MAJOR FACILITATOR SUPERFAMILY MULTIDRUG TRANSPORTER MFSC"/>
    <property type="match status" value="1"/>
</dbReference>
<dbReference type="PROSITE" id="PS50850">
    <property type="entry name" value="MFS"/>
    <property type="match status" value="1"/>
</dbReference>
<dbReference type="InterPro" id="IPR036259">
    <property type="entry name" value="MFS_trans_sf"/>
</dbReference>
<feature type="transmembrane region" description="Helical" evidence="8">
    <location>
        <begin position="380"/>
        <end position="401"/>
    </location>
</feature>
<dbReference type="InterPro" id="IPR011701">
    <property type="entry name" value="MFS"/>
</dbReference>
<evidence type="ECO:0000259" key="9">
    <source>
        <dbReference type="PROSITE" id="PS50850"/>
    </source>
</evidence>
<gene>
    <name evidence="10" type="ORF">SAMN05216360_101250</name>
</gene>
<organism evidence="10 11">
    <name type="scientific">Methylobacterium phyllostachyos</name>
    <dbReference type="NCBI Taxonomy" id="582672"/>
    <lineage>
        <taxon>Bacteria</taxon>
        <taxon>Pseudomonadati</taxon>
        <taxon>Pseudomonadota</taxon>
        <taxon>Alphaproteobacteria</taxon>
        <taxon>Hyphomicrobiales</taxon>
        <taxon>Methylobacteriaceae</taxon>
        <taxon>Methylobacterium</taxon>
    </lineage>
</organism>
<dbReference type="PANTHER" id="PTHR42718">
    <property type="entry name" value="MAJOR FACILITATOR SUPERFAMILY MULTIDRUG TRANSPORTER MFSC"/>
    <property type="match status" value="1"/>
</dbReference>
<dbReference type="EMBL" id="FNHS01000001">
    <property type="protein sequence ID" value="SDM22252.1"/>
    <property type="molecule type" value="Genomic_DNA"/>
</dbReference>
<accession>A0A1G9RFZ7</accession>
<dbReference type="Gene3D" id="1.20.1720.10">
    <property type="entry name" value="Multidrug resistance protein D"/>
    <property type="match status" value="1"/>
</dbReference>
<dbReference type="Proteomes" id="UP000198704">
    <property type="component" value="Unassembled WGS sequence"/>
</dbReference>
<dbReference type="GO" id="GO:0005886">
    <property type="term" value="C:plasma membrane"/>
    <property type="evidence" value="ECO:0007669"/>
    <property type="project" value="UniProtKB-SubCell"/>
</dbReference>
<feature type="transmembrane region" description="Helical" evidence="8">
    <location>
        <begin position="245"/>
        <end position="263"/>
    </location>
</feature>
<evidence type="ECO:0000256" key="4">
    <source>
        <dbReference type="ARBA" id="ARBA00022475"/>
    </source>
</evidence>
<dbReference type="RefSeq" id="WP_091712639.1">
    <property type="nucleotide sequence ID" value="NZ_FNHS01000001.1"/>
</dbReference>
<feature type="transmembrane region" description="Helical" evidence="8">
    <location>
        <begin position="179"/>
        <end position="201"/>
    </location>
</feature>
<sequence>MAATATLAPGAPARAAEPPLDRRRMVAFVCMVFGMFMAILDIQIVSASLNEIQAGLSASGDEIPWVQTSYLIAEVISIPLSGTLSRVLSTRWMFAISAGGFTLMSLMCATSSSIGEMIVWRAAQGFIGGGMIPTVFAAAFTIFPPSKRTIVSPMIGLVATLAPTIGPTVGGYLTDLMSWHWLFLINVVPGLFVTISTWMLVDFDEPNYSLLQAFDWAGLAFMAGFLGCLEYVLEEGPNHDWLQDETVFAAAVVCAVSALLFFWRVFTAKQPIVDLRAFSDRNFASGCVASFVLGIGLYGLTYIYPVYLARVRGYSALMIGETMFVSGLFMFITAPIAGRLSGKVDPRFMMGIGFAGFACGTWIVTGLTKDWDFYELLLPQILRGCSLMLCMIPINNIALGTLPPARMKNASGLFNLTRNLGGAVGLALINTVLNDRWDLHLARLHERFSWSNNAALERLDSLQHSFESFGSAAPGMALKAMTNTVRIQGLVMAFEDVFLALTVLFLAMACAVPLVRRPRAMARGGGGH</sequence>
<dbReference type="CDD" id="cd17503">
    <property type="entry name" value="MFS_LmrB_MDR_like"/>
    <property type="match status" value="1"/>
</dbReference>
<feature type="transmembrane region" description="Helical" evidence="8">
    <location>
        <begin position="316"/>
        <end position="336"/>
    </location>
</feature>
<dbReference type="Pfam" id="PF07690">
    <property type="entry name" value="MFS_1"/>
    <property type="match status" value="1"/>
</dbReference>
<evidence type="ECO:0000256" key="8">
    <source>
        <dbReference type="SAM" id="Phobius"/>
    </source>
</evidence>
<keyword evidence="6 8" id="KW-1133">Transmembrane helix</keyword>
<evidence type="ECO:0000256" key="2">
    <source>
        <dbReference type="ARBA" id="ARBA00008537"/>
    </source>
</evidence>
<keyword evidence="11" id="KW-1185">Reference proteome</keyword>
<feature type="transmembrane region" description="Helical" evidence="8">
    <location>
        <begin position="283"/>
        <end position="304"/>
    </location>
</feature>
<feature type="transmembrane region" description="Helical" evidence="8">
    <location>
        <begin position="118"/>
        <end position="143"/>
    </location>
</feature>
<dbReference type="SUPFAM" id="SSF103473">
    <property type="entry name" value="MFS general substrate transporter"/>
    <property type="match status" value="1"/>
</dbReference>
<evidence type="ECO:0000256" key="7">
    <source>
        <dbReference type="ARBA" id="ARBA00023136"/>
    </source>
</evidence>